<keyword evidence="2" id="KW-1185">Reference proteome</keyword>
<evidence type="ECO:0000313" key="2">
    <source>
        <dbReference type="Proteomes" id="UP000270924"/>
    </source>
</evidence>
<evidence type="ECO:0000313" key="1">
    <source>
        <dbReference type="EMBL" id="VDM17898.1"/>
    </source>
</evidence>
<reference evidence="1 2" key="1">
    <citation type="submission" date="2018-11" db="EMBL/GenBank/DDBJ databases">
        <authorList>
            <consortium name="Pathogen Informatics"/>
        </authorList>
    </citation>
    <scope>NUCLEOTIDE SEQUENCE [LARGE SCALE GENOMIC DNA]</scope>
</reference>
<dbReference type="AlphaFoldDB" id="A0A3P7G583"/>
<proteinExistence type="predicted"/>
<organism evidence="1 2">
    <name type="scientific">Wuchereria bancrofti</name>
    <dbReference type="NCBI Taxonomy" id="6293"/>
    <lineage>
        <taxon>Eukaryota</taxon>
        <taxon>Metazoa</taxon>
        <taxon>Ecdysozoa</taxon>
        <taxon>Nematoda</taxon>
        <taxon>Chromadorea</taxon>
        <taxon>Rhabditida</taxon>
        <taxon>Spirurina</taxon>
        <taxon>Spiruromorpha</taxon>
        <taxon>Filarioidea</taxon>
        <taxon>Onchocercidae</taxon>
        <taxon>Wuchereria</taxon>
    </lineage>
</organism>
<dbReference type="OrthoDB" id="5832955at2759"/>
<dbReference type="InParanoid" id="A0A3P7G583"/>
<accession>A0A3P7G583</accession>
<protein>
    <submittedName>
        <fullName evidence="1">Uncharacterized protein</fullName>
    </submittedName>
</protein>
<dbReference type="Proteomes" id="UP000270924">
    <property type="component" value="Unassembled WGS sequence"/>
</dbReference>
<dbReference type="EMBL" id="UYWW01010540">
    <property type="protein sequence ID" value="VDM17898.1"/>
    <property type="molecule type" value="Genomic_DNA"/>
</dbReference>
<name>A0A3P7G583_WUCBA</name>
<gene>
    <name evidence="1" type="ORF">WBA_LOCUS9903</name>
</gene>
<sequence length="53" mass="6425">MQRKLERFIRDDSQRELVVKNWTGYQQVSRVLQFFGLEVLKRGRGMVVLKKTR</sequence>